<dbReference type="InterPro" id="IPR008952">
    <property type="entry name" value="Tetraspanin_EC2_sf"/>
</dbReference>
<dbReference type="PRINTS" id="PR00259">
    <property type="entry name" value="TMFOUR"/>
</dbReference>
<feature type="transmembrane region" description="Helical" evidence="5">
    <location>
        <begin position="840"/>
        <end position="863"/>
    </location>
</feature>
<dbReference type="Gene3D" id="1.10.1450.10">
    <property type="entry name" value="Tetraspanin"/>
    <property type="match status" value="1"/>
</dbReference>
<evidence type="ECO:0000256" key="2">
    <source>
        <dbReference type="ARBA" id="ARBA00022692"/>
    </source>
</evidence>
<keyword evidence="3 5" id="KW-1133">Transmembrane helix</keyword>
<dbReference type="EMBL" id="OE179627">
    <property type="protein sequence ID" value="CAD7569294.1"/>
    <property type="molecule type" value="Genomic_DNA"/>
</dbReference>
<dbReference type="CDD" id="cd03165">
    <property type="entry name" value="NET-5_like_LEL"/>
    <property type="match status" value="1"/>
</dbReference>
<feature type="transmembrane region" description="Helical" evidence="5">
    <location>
        <begin position="628"/>
        <end position="653"/>
    </location>
</feature>
<protein>
    <submittedName>
        <fullName evidence="6">(California timema) hypothetical protein</fullName>
    </submittedName>
</protein>
<sequence>MTHTWRQFGGSTRQVETGIDHVLKTRIKMDKLQKLVKIVDAVKTVKLCELIFDQKYSVDKLKAKPYLRGKNQVAAFVFDDFSNLAPTKCLYTSCPVTDTTINTRARNICVDGEWEEQYLAPVGTLSKCKAHPLTEGGALLNVKVAYIVEDAEKGVTLICYSFPGGREVNFRTRVGRWCTHQSGEKKWGYLFDLSKGGKISIDRCLRLVKLGVRREDMDVGAGKCPMARSVTQAPNPCRSPCDVMKRTSRVVPHTTSTTRIHAVFVFIHVEVEEVNPHLRRGRVENHLGKTTPSSPDRDLNLDLPVLGGRAQHDSRISQLRHRGATSGLCRYRAGLQYRYRSPYTLAGETLGQGGREFNNSLGLFTLLCARHSRLVVRKMDYRRTGLTPTMGRSGYTCVRHIFCSLNVFMWVSYDSKLICARHIFCSLNVFMWVSYDSKFICARHIFCSLNVYMWVSYDSKFTCAMHIFGSLNVFMWVSYDSKFTCVRHLFCSLNVYMWVSYDSKYTCVRHIFCSLNIYVWVSYDSKFTCARHIFCSLNIYVWVSYDSKFTCARHIFCSLNVYMWVSYDSKFTCARHIFCSLNVYMWVSYDSKYTCTRHIFCSLNVFMWVSYDIKFTCVRHIFCSLNNYMWLAGCGVLGVGVWLRLAYSGYAALLPQYSIISADSLCIAVGVIVFVIAFFGCCGSWFQSRCMLITVSTTQWCGKGCCQHCLFITYFSLVIFMFLFEFLIATLAFVFRENLGHVLREELKTGIELHYNATHPNSLDSIWTHIHEEFHCCGVSGYEDWYDISAWKGQRFVPDSCCDIKFSNITDCGRSHNPDMWYTKGCAEQVQMWFVERLHIVGIVGLVVAFIQLFGLISSMLLFCTVRHKRSSHTYKSYDPTT</sequence>
<evidence type="ECO:0000256" key="4">
    <source>
        <dbReference type="ARBA" id="ARBA00023136"/>
    </source>
</evidence>
<name>A0A7R9IYG7_TIMCA</name>
<dbReference type="GO" id="GO:0005886">
    <property type="term" value="C:plasma membrane"/>
    <property type="evidence" value="ECO:0007669"/>
    <property type="project" value="TreeGrafter"/>
</dbReference>
<organism evidence="6">
    <name type="scientific">Timema californicum</name>
    <name type="common">California timema</name>
    <name type="synonym">Walking stick</name>
    <dbReference type="NCBI Taxonomy" id="61474"/>
    <lineage>
        <taxon>Eukaryota</taxon>
        <taxon>Metazoa</taxon>
        <taxon>Ecdysozoa</taxon>
        <taxon>Arthropoda</taxon>
        <taxon>Hexapoda</taxon>
        <taxon>Insecta</taxon>
        <taxon>Pterygota</taxon>
        <taxon>Neoptera</taxon>
        <taxon>Polyneoptera</taxon>
        <taxon>Phasmatodea</taxon>
        <taxon>Timematodea</taxon>
        <taxon>Timematoidea</taxon>
        <taxon>Timematidae</taxon>
        <taxon>Timema</taxon>
    </lineage>
</organism>
<feature type="transmembrane region" description="Helical" evidence="5">
    <location>
        <begin position="665"/>
        <end position="686"/>
    </location>
</feature>
<dbReference type="InterPro" id="IPR018499">
    <property type="entry name" value="Tetraspanin/Peripherin"/>
</dbReference>
<reference evidence="6" key="1">
    <citation type="submission" date="2020-11" db="EMBL/GenBank/DDBJ databases">
        <authorList>
            <person name="Tran Van P."/>
        </authorList>
    </citation>
    <scope>NUCLEOTIDE SEQUENCE</scope>
</reference>
<evidence type="ECO:0000256" key="3">
    <source>
        <dbReference type="ARBA" id="ARBA00022989"/>
    </source>
</evidence>
<evidence type="ECO:0000256" key="1">
    <source>
        <dbReference type="ARBA" id="ARBA00004141"/>
    </source>
</evidence>
<dbReference type="PANTHER" id="PTHR19282">
    <property type="entry name" value="TETRASPANIN"/>
    <property type="match status" value="1"/>
</dbReference>
<evidence type="ECO:0000256" key="5">
    <source>
        <dbReference type="SAM" id="Phobius"/>
    </source>
</evidence>
<dbReference type="SUPFAM" id="SSF48652">
    <property type="entry name" value="Tetraspanin"/>
    <property type="match status" value="1"/>
</dbReference>
<evidence type="ECO:0000313" key="6">
    <source>
        <dbReference type="EMBL" id="CAD7569294.1"/>
    </source>
</evidence>
<gene>
    <name evidence="6" type="ORF">TCMB3V08_LOCUS2037</name>
</gene>
<dbReference type="PANTHER" id="PTHR19282:SF478">
    <property type="entry name" value="TETRASPANIN"/>
    <property type="match status" value="1"/>
</dbReference>
<accession>A0A7R9IYG7</accession>
<feature type="transmembrane region" description="Helical" evidence="5">
    <location>
        <begin position="712"/>
        <end position="735"/>
    </location>
</feature>
<keyword evidence="4 5" id="KW-0472">Membrane</keyword>
<comment type="subcellular location">
    <subcellularLocation>
        <location evidence="1">Membrane</location>
        <topology evidence="1">Multi-pass membrane protein</topology>
    </subcellularLocation>
</comment>
<dbReference type="AlphaFoldDB" id="A0A7R9IYG7"/>
<proteinExistence type="predicted"/>
<keyword evidence="2 5" id="KW-0812">Transmembrane</keyword>
<dbReference type="Pfam" id="PF00335">
    <property type="entry name" value="Tetraspanin"/>
    <property type="match status" value="2"/>
</dbReference>